<dbReference type="InterPro" id="IPR052600">
    <property type="entry name" value="Nuc_rcpt_coact/corep"/>
</dbReference>
<feature type="compositionally biased region" description="Gly residues" evidence="2">
    <location>
        <begin position="578"/>
        <end position="588"/>
    </location>
</feature>
<keyword evidence="4" id="KW-1185">Reference proteome</keyword>
<feature type="compositionally biased region" description="Basic and acidic residues" evidence="2">
    <location>
        <begin position="230"/>
        <end position="241"/>
    </location>
</feature>
<evidence type="ECO:0000259" key="3">
    <source>
        <dbReference type="PROSITE" id="PS50102"/>
    </source>
</evidence>
<dbReference type="SUPFAM" id="SSF54928">
    <property type="entry name" value="RNA-binding domain, RBD"/>
    <property type="match status" value="1"/>
</dbReference>
<organism evidence="4 5">
    <name type="scientific">Crassostrea virginica</name>
    <name type="common">Eastern oyster</name>
    <dbReference type="NCBI Taxonomy" id="6565"/>
    <lineage>
        <taxon>Eukaryota</taxon>
        <taxon>Metazoa</taxon>
        <taxon>Spiralia</taxon>
        <taxon>Lophotrochozoa</taxon>
        <taxon>Mollusca</taxon>
        <taxon>Bivalvia</taxon>
        <taxon>Autobranchia</taxon>
        <taxon>Pteriomorphia</taxon>
        <taxon>Ostreida</taxon>
        <taxon>Ostreoidea</taxon>
        <taxon>Ostreidae</taxon>
        <taxon>Crassostrea</taxon>
    </lineage>
</organism>
<dbReference type="PANTHER" id="PTHR23295:SF6">
    <property type="entry name" value="NEOSIN, ISOFORM A"/>
    <property type="match status" value="1"/>
</dbReference>
<evidence type="ECO:0000313" key="5">
    <source>
        <dbReference type="RefSeq" id="XP_022339162.1"/>
    </source>
</evidence>
<dbReference type="PROSITE" id="PS50102">
    <property type="entry name" value="RRM"/>
    <property type="match status" value="1"/>
</dbReference>
<dbReference type="AlphaFoldDB" id="A0A8B8EEU0"/>
<dbReference type="Proteomes" id="UP000694844">
    <property type="component" value="Chromosome 5"/>
</dbReference>
<evidence type="ECO:0000256" key="2">
    <source>
        <dbReference type="SAM" id="MobiDB-lite"/>
    </source>
</evidence>
<feature type="region of interest" description="Disordered" evidence="2">
    <location>
        <begin position="627"/>
        <end position="697"/>
    </location>
</feature>
<dbReference type="Gene3D" id="3.40.50.800">
    <property type="entry name" value="Anticodon-binding domain"/>
    <property type="match status" value="1"/>
</dbReference>
<dbReference type="OrthoDB" id="10044938at2759"/>
<accession>A0A8B8EEU0</accession>
<reference evidence="5" key="1">
    <citation type="submission" date="2025-08" db="UniProtKB">
        <authorList>
            <consortium name="RefSeq"/>
        </authorList>
    </citation>
    <scope>IDENTIFICATION</scope>
    <source>
        <tissue evidence="5">Whole sample</tissue>
    </source>
</reference>
<feature type="compositionally biased region" description="Basic and acidic residues" evidence="2">
    <location>
        <begin position="287"/>
        <end position="330"/>
    </location>
</feature>
<feature type="compositionally biased region" description="Pro residues" evidence="2">
    <location>
        <begin position="460"/>
        <end position="482"/>
    </location>
</feature>
<dbReference type="PANTHER" id="PTHR23295">
    <property type="entry name" value="NUCLEAR RECEPTOR COACTIVATOR 5-RELATED"/>
    <property type="match status" value="1"/>
</dbReference>
<feature type="region of interest" description="Disordered" evidence="2">
    <location>
        <begin position="197"/>
        <end position="330"/>
    </location>
</feature>
<dbReference type="SMART" id="SM00360">
    <property type="entry name" value="RRM"/>
    <property type="match status" value="1"/>
</dbReference>
<evidence type="ECO:0000256" key="1">
    <source>
        <dbReference type="PROSITE-ProRule" id="PRU00176"/>
    </source>
</evidence>
<dbReference type="GO" id="GO:0003723">
    <property type="term" value="F:RNA binding"/>
    <property type="evidence" value="ECO:0007669"/>
    <property type="project" value="UniProtKB-UniRule"/>
</dbReference>
<proteinExistence type="predicted"/>
<feature type="compositionally biased region" description="Basic residues" evidence="2">
    <location>
        <begin position="37"/>
        <end position="102"/>
    </location>
</feature>
<feature type="region of interest" description="Disordered" evidence="2">
    <location>
        <begin position="1"/>
        <end position="116"/>
    </location>
</feature>
<dbReference type="InterPro" id="IPR036621">
    <property type="entry name" value="Anticodon-bd_dom_sf"/>
</dbReference>
<feature type="region of interest" description="Disordered" evidence="2">
    <location>
        <begin position="453"/>
        <end position="482"/>
    </location>
</feature>
<feature type="compositionally biased region" description="Basic and acidic residues" evidence="2">
    <location>
        <begin position="636"/>
        <end position="645"/>
    </location>
</feature>
<dbReference type="Gene3D" id="3.30.70.330">
    <property type="match status" value="1"/>
</dbReference>
<feature type="compositionally biased region" description="Basic and acidic residues" evidence="2">
    <location>
        <begin position="259"/>
        <end position="280"/>
    </location>
</feature>
<dbReference type="Pfam" id="PF00076">
    <property type="entry name" value="RRM_1"/>
    <property type="match status" value="1"/>
</dbReference>
<dbReference type="SUPFAM" id="SSF52954">
    <property type="entry name" value="Class II aaRS ABD-related"/>
    <property type="match status" value="1"/>
</dbReference>
<dbReference type="RefSeq" id="XP_022339162.1">
    <property type="nucleotide sequence ID" value="XM_022483454.1"/>
</dbReference>
<feature type="compositionally biased region" description="Basic and acidic residues" evidence="2">
    <location>
        <begin position="19"/>
        <end position="36"/>
    </location>
</feature>
<feature type="compositionally biased region" description="Pro residues" evidence="2">
    <location>
        <begin position="242"/>
        <end position="255"/>
    </location>
</feature>
<feature type="compositionally biased region" description="Basic residues" evidence="2">
    <location>
        <begin position="7"/>
        <end position="17"/>
    </location>
</feature>
<dbReference type="KEGG" id="cvn:111134444"/>
<name>A0A8B8EEU0_CRAVI</name>
<feature type="domain" description="RRM" evidence="3">
    <location>
        <begin position="125"/>
        <end position="197"/>
    </location>
</feature>
<protein>
    <submittedName>
        <fullName evidence="5">Uncharacterized protein LOC111134444 isoform X1</fullName>
    </submittedName>
</protein>
<sequence>MGSSSRSRSRSRSHSRSPVHLDRFGRVIPKDRERSRSPRHSYSRERRRSPPRVFLRRRRSRSRSPRHKYYRSSSRHSSRSYRRSRSKSRSRSGSRSRSRSRSRQKERSPGIHGSTNIQDLELMKARVFIGNLPFDKVTKEELETMFSKYGKILGISTHERGFGFVQYSKEEEGQEAVKNEDGGLLKGHKLDIKMALEGRRGGGKPPPRPGPRGASPGPYADRFAPTPGSREGHPPTAEDRYPPPVGARRPPPGGPPLGEGRERSPLRGDPYEDRYRDPYREPGPPPPRRDDPYYGDPFRRPPPPDDPYYDRYRDDPYRYRRDPYGDPYRDPYYRDVYDAPRKPPPPPDVEIILLNNKLKGYGEFIDRKLATKSITTLVTVIPEERTIPQMIEEASKRGHLFAIVINSQNEVHQSLTLNILHGTPQEHRNMPIEDAITLVGRSFETYVQAAREKATTAAAAPPPERGPPAALPPATRAPPPFVPPGPDISYLLNLLADNRQLTIEEIDKVIGYLRERREKLYETEGRRPPEAGYGVGDIRKEDNSLQQQQQELQAKILSILNGPGDSVAPQAPKPNQGMGNGAPGGGAQSGMSSLINFDNPHVQKALDNLIQSGPNLLKNISSTPGIKPVGASLMSREGEPMRRDLSGGGYGGMPSAPMQPVRGQGGPGGQQPPQRPMYGSGPGGVPPRPGGPGQIRY</sequence>
<dbReference type="InterPro" id="IPR035979">
    <property type="entry name" value="RBD_domain_sf"/>
</dbReference>
<gene>
    <name evidence="5" type="primary">LOC111134444</name>
</gene>
<keyword evidence="1" id="KW-0694">RNA-binding</keyword>
<feature type="region of interest" description="Disordered" evidence="2">
    <location>
        <begin position="561"/>
        <end position="595"/>
    </location>
</feature>
<dbReference type="InterPro" id="IPR000504">
    <property type="entry name" value="RRM_dom"/>
</dbReference>
<evidence type="ECO:0000313" key="4">
    <source>
        <dbReference type="Proteomes" id="UP000694844"/>
    </source>
</evidence>
<dbReference type="GeneID" id="111134444"/>
<dbReference type="InterPro" id="IPR012677">
    <property type="entry name" value="Nucleotide-bd_a/b_plait_sf"/>
</dbReference>